<evidence type="ECO:0000313" key="3">
    <source>
        <dbReference type="Proteomes" id="UP001195483"/>
    </source>
</evidence>
<name>A0AAE0SC65_9BIVA</name>
<dbReference type="AlphaFoldDB" id="A0AAE0SC65"/>
<evidence type="ECO:0000259" key="1">
    <source>
        <dbReference type="Pfam" id="PF17921"/>
    </source>
</evidence>
<comment type="caution">
    <text evidence="2">The sequence shown here is derived from an EMBL/GenBank/DDBJ whole genome shotgun (WGS) entry which is preliminary data.</text>
</comment>
<evidence type="ECO:0000313" key="2">
    <source>
        <dbReference type="EMBL" id="KAK3588978.1"/>
    </source>
</evidence>
<dbReference type="InterPro" id="IPR041588">
    <property type="entry name" value="Integrase_H2C2"/>
</dbReference>
<keyword evidence="3" id="KW-1185">Reference proteome</keyword>
<dbReference type="EMBL" id="JAEAOA010002363">
    <property type="protein sequence ID" value="KAK3588978.1"/>
    <property type="molecule type" value="Genomic_DNA"/>
</dbReference>
<protein>
    <recommendedName>
        <fullName evidence="1">Integrase zinc-binding domain-containing protein</fullName>
    </recommendedName>
</protein>
<gene>
    <name evidence="2" type="ORF">CHS0354_043148</name>
</gene>
<feature type="domain" description="Integrase zinc-binding" evidence="1">
    <location>
        <begin position="44"/>
        <end position="75"/>
    </location>
</feature>
<sequence>MDAQSYHELMEYLTKKTYPKRMKLEWKRNKPASVERKRVRGSIRNYKKKKERYFSKGLFEKVEKYVENCDVCQREASLKKTKKPLHPIQVPDAAFSKIGIDLIGPLRLEDLLVLVSFTY</sequence>
<reference evidence="2" key="3">
    <citation type="submission" date="2023-05" db="EMBL/GenBank/DDBJ databases">
        <authorList>
            <person name="Smith C.H."/>
        </authorList>
    </citation>
    <scope>NUCLEOTIDE SEQUENCE</scope>
    <source>
        <strain evidence="2">CHS0354</strain>
        <tissue evidence="2">Mantle</tissue>
    </source>
</reference>
<dbReference type="Proteomes" id="UP001195483">
    <property type="component" value="Unassembled WGS sequence"/>
</dbReference>
<reference evidence="2" key="2">
    <citation type="journal article" date="2021" name="Genome Biol. Evol.">
        <title>Developing a high-quality reference genome for a parasitic bivalve with doubly uniparental inheritance (Bivalvia: Unionida).</title>
        <authorList>
            <person name="Smith C.H."/>
        </authorList>
    </citation>
    <scope>NUCLEOTIDE SEQUENCE</scope>
    <source>
        <strain evidence="2">CHS0354</strain>
        <tissue evidence="2">Mantle</tissue>
    </source>
</reference>
<dbReference type="Pfam" id="PF17921">
    <property type="entry name" value="Integrase_H2C2"/>
    <property type="match status" value="1"/>
</dbReference>
<accession>A0AAE0SC65</accession>
<reference evidence="2" key="1">
    <citation type="journal article" date="2021" name="Genome Biol. Evol.">
        <title>A High-Quality Reference Genome for a Parasitic Bivalve with Doubly Uniparental Inheritance (Bivalvia: Unionida).</title>
        <authorList>
            <person name="Smith C.H."/>
        </authorList>
    </citation>
    <scope>NUCLEOTIDE SEQUENCE</scope>
    <source>
        <strain evidence="2">CHS0354</strain>
    </source>
</reference>
<organism evidence="2 3">
    <name type="scientific">Potamilus streckersoni</name>
    <dbReference type="NCBI Taxonomy" id="2493646"/>
    <lineage>
        <taxon>Eukaryota</taxon>
        <taxon>Metazoa</taxon>
        <taxon>Spiralia</taxon>
        <taxon>Lophotrochozoa</taxon>
        <taxon>Mollusca</taxon>
        <taxon>Bivalvia</taxon>
        <taxon>Autobranchia</taxon>
        <taxon>Heteroconchia</taxon>
        <taxon>Palaeoheterodonta</taxon>
        <taxon>Unionida</taxon>
        <taxon>Unionoidea</taxon>
        <taxon>Unionidae</taxon>
        <taxon>Ambleminae</taxon>
        <taxon>Lampsilini</taxon>
        <taxon>Potamilus</taxon>
    </lineage>
</organism>
<proteinExistence type="predicted"/>